<accession>A0A1V2UXD2</accession>
<feature type="transmembrane region" description="Helical" evidence="1">
    <location>
        <begin position="25"/>
        <end position="49"/>
    </location>
</feature>
<proteinExistence type="predicted"/>
<reference evidence="2 3" key="1">
    <citation type="submission" date="2015-07" db="EMBL/GenBank/DDBJ databases">
        <title>Acinetobacter yuneri, a novel member of Acinetobacter calcoaceticus-Acinetobacter baumannii complex isolated from clinical specimen.</title>
        <authorList>
            <person name="Yu Y."/>
        </authorList>
    </citation>
    <scope>NUCLEOTIDE SEQUENCE [LARGE SCALE GENOMIC DNA]</scope>
    <source>
        <strain evidence="2 3">A362</strain>
    </source>
</reference>
<comment type="caution">
    <text evidence="2">The sequence shown here is derived from an EMBL/GenBank/DDBJ whole genome shotgun (WGS) entry which is preliminary data.</text>
</comment>
<dbReference type="Proteomes" id="UP000189376">
    <property type="component" value="Unassembled WGS sequence"/>
</dbReference>
<evidence type="ECO:0000313" key="3">
    <source>
        <dbReference type="Proteomes" id="UP000189376"/>
    </source>
</evidence>
<evidence type="ECO:0000313" key="2">
    <source>
        <dbReference type="EMBL" id="ONN54648.1"/>
    </source>
</evidence>
<sequence>MNASSTIALMAVSIGFPVVLNFDFAFTYLIVFALFLCTIALMFMIVFIVHNGTVTEKISAIIKRMFFFAGYCACVLGAVLFTRCLV</sequence>
<dbReference type="RefSeq" id="WP_024160750.1">
    <property type="nucleotide sequence ID" value="NZ_LFZS01000005.1"/>
</dbReference>
<keyword evidence="3" id="KW-1185">Reference proteome</keyword>
<gene>
    <name evidence="2" type="ORF">AC058_09045</name>
</gene>
<organism evidence="2 3">
    <name type="scientific">Acinetobacter genomosp. 33YU</name>
    <dbReference type="NCBI Taxonomy" id="1675530"/>
    <lineage>
        <taxon>Bacteria</taxon>
        <taxon>Pseudomonadati</taxon>
        <taxon>Pseudomonadota</taxon>
        <taxon>Gammaproteobacteria</taxon>
        <taxon>Moraxellales</taxon>
        <taxon>Moraxellaceae</taxon>
        <taxon>Acinetobacter</taxon>
    </lineage>
</organism>
<protein>
    <submittedName>
        <fullName evidence="2">Uncharacterized protein</fullName>
    </submittedName>
</protein>
<keyword evidence="1" id="KW-1133">Transmembrane helix</keyword>
<evidence type="ECO:0000256" key="1">
    <source>
        <dbReference type="SAM" id="Phobius"/>
    </source>
</evidence>
<keyword evidence="1" id="KW-0812">Transmembrane</keyword>
<name>A0A1V2UXD2_9GAMM</name>
<dbReference type="GeneID" id="69584404"/>
<dbReference type="AlphaFoldDB" id="A0A1V2UXD2"/>
<keyword evidence="1" id="KW-0472">Membrane</keyword>
<feature type="transmembrane region" description="Helical" evidence="1">
    <location>
        <begin position="61"/>
        <end position="81"/>
    </location>
</feature>
<dbReference type="EMBL" id="LFZS01000005">
    <property type="protein sequence ID" value="ONN54648.1"/>
    <property type="molecule type" value="Genomic_DNA"/>
</dbReference>